<dbReference type="Pfam" id="PF00196">
    <property type="entry name" value="GerE"/>
    <property type="match status" value="1"/>
</dbReference>
<dbReference type="CDD" id="cd06170">
    <property type="entry name" value="LuxR_C_like"/>
    <property type="match status" value="1"/>
</dbReference>
<dbReference type="SMART" id="SM00421">
    <property type="entry name" value="HTH_LUXR"/>
    <property type="match status" value="1"/>
</dbReference>
<proteinExistence type="predicted"/>
<gene>
    <name evidence="5" type="ORF">OL599_16640</name>
</gene>
<dbReference type="AlphaFoldDB" id="A0AA42CF72"/>
<evidence type="ECO:0000259" key="4">
    <source>
        <dbReference type="PROSITE" id="PS50043"/>
    </source>
</evidence>
<dbReference type="EMBL" id="JAPDNT010000016">
    <property type="protein sequence ID" value="MCW3476209.1"/>
    <property type="molecule type" value="Genomic_DNA"/>
</dbReference>
<dbReference type="InterPro" id="IPR036388">
    <property type="entry name" value="WH-like_DNA-bd_sf"/>
</dbReference>
<dbReference type="Proteomes" id="UP001165679">
    <property type="component" value="Unassembled WGS sequence"/>
</dbReference>
<reference evidence="5" key="1">
    <citation type="submission" date="2022-09" db="EMBL/GenBank/DDBJ databases">
        <title>Rhodovastum sp. nov. RN2-1 isolated from soil in Seongnam, South Korea.</title>
        <authorList>
            <person name="Le N.T."/>
        </authorList>
    </citation>
    <scope>NUCLEOTIDE SEQUENCE</scope>
    <source>
        <strain evidence="5">RN2-1</strain>
    </source>
</reference>
<comment type="caution">
    <text evidence="5">The sequence shown here is derived from an EMBL/GenBank/DDBJ whole genome shotgun (WGS) entry which is preliminary data.</text>
</comment>
<dbReference type="GO" id="GO:0006355">
    <property type="term" value="P:regulation of DNA-templated transcription"/>
    <property type="evidence" value="ECO:0007669"/>
    <property type="project" value="InterPro"/>
</dbReference>
<dbReference type="SUPFAM" id="SSF46894">
    <property type="entry name" value="C-terminal effector domain of the bipartite response regulators"/>
    <property type="match status" value="1"/>
</dbReference>
<dbReference type="PANTHER" id="PTHR44688:SF25">
    <property type="entry name" value="HTH LUXR-TYPE DOMAIN-CONTAINING PROTEIN"/>
    <property type="match status" value="1"/>
</dbReference>
<dbReference type="RefSeq" id="WP_264714968.1">
    <property type="nucleotide sequence ID" value="NZ_JAPDNT010000016.1"/>
</dbReference>
<organism evidence="5 6">
    <name type="scientific">Limobrevibacterium gyesilva</name>
    <dbReference type="NCBI Taxonomy" id="2991712"/>
    <lineage>
        <taxon>Bacteria</taxon>
        <taxon>Pseudomonadati</taxon>
        <taxon>Pseudomonadota</taxon>
        <taxon>Alphaproteobacteria</taxon>
        <taxon>Acetobacterales</taxon>
        <taxon>Acetobacteraceae</taxon>
        <taxon>Limobrevibacterium</taxon>
    </lineage>
</organism>
<name>A0AA42CF72_9PROT</name>
<dbReference type="GO" id="GO:0003677">
    <property type="term" value="F:DNA binding"/>
    <property type="evidence" value="ECO:0007669"/>
    <property type="project" value="UniProtKB-KW"/>
</dbReference>
<dbReference type="PROSITE" id="PS00622">
    <property type="entry name" value="HTH_LUXR_1"/>
    <property type="match status" value="1"/>
</dbReference>
<dbReference type="InterPro" id="IPR000792">
    <property type="entry name" value="Tscrpt_reg_LuxR_C"/>
</dbReference>
<feature type="domain" description="HTH luxR-type" evidence="4">
    <location>
        <begin position="144"/>
        <end position="209"/>
    </location>
</feature>
<evidence type="ECO:0000256" key="2">
    <source>
        <dbReference type="ARBA" id="ARBA00023125"/>
    </source>
</evidence>
<sequence>MSPINETAMQAPTRQQAIHPSVPALAPAHGPTAALRVRDPRRRRQLECVLDRAPEAEADVLVIDLPPGMTVPADALHAPLLVLSDDPGVAADPTLAGVLRRDASARRIAAAVAALAEGLQVREAAAAPPAPAAVEAEQPGFAAAPPPASLLTPREMEILALVGDGLSNKAIARRLGISAHTVKYHLEAVFAKLAVRSRAEAVIQGLRRGLVVL</sequence>
<evidence type="ECO:0000313" key="6">
    <source>
        <dbReference type="Proteomes" id="UP001165679"/>
    </source>
</evidence>
<evidence type="ECO:0000256" key="1">
    <source>
        <dbReference type="ARBA" id="ARBA00023015"/>
    </source>
</evidence>
<dbReference type="PANTHER" id="PTHR44688">
    <property type="entry name" value="DNA-BINDING TRANSCRIPTIONAL ACTIVATOR DEVR_DOSR"/>
    <property type="match status" value="1"/>
</dbReference>
<dbReference type="InterPro" id="IPR016032">
    <property type="entry name" value="Sig_transdc_resp-reg_C-effctor"/>
</dbReference>
<dbReference type="Gene3D" id="1.10.10.10">
    <property type="entry name" value="Winged helix-like DNA-binding domain superfamily/Winged helix DNA-binding domain"/>
    <property type="match status" value="1"/>
</dbReference>
<accession>A0AA42CF72</accession>
<evidence type="ECO:0000313" key="5">
    <source>
        <dbReference type="EMBL" id="MCW3476209.1"/>
    </source>
</evidence>
<keyword evidence="1" id="KW-0805">Transcription regulation</keyword>
<protein>
    <submittedName>
        <fullName evidence="5">Helix-turn-helix transcriptional regulator</fullName>
    </submittedName>
</protein>
<dbReference type="PRINTS" id="PR00038">
    <property type="entry name" value="HTHLUXR"/>
</dbReference>
<reference evidence="5" key="2">
    <citation type="submission" date="2022-10" db="EMBL/GenBank/DDBJ databases">
        <authorList>
            <person name="Trinh H.N."/>
        </authorList>
    </citation>
    <scope>NUCLEOTIDE SEQUENCE</scope>
    <source>
        <strain evidence="5">RN2-1</strain>
    </source>
</reference>
<keyword evidence="3" id="KW-0804">Transcription</keyword>
<keyword evidence="2" id="KW-0238">DNA-binding</keyword>
<keyword evidence="6" id="KW-1185">Reference proteome</keyword>
<evidence type="ECO:0000256" key="3">
    <source>
        <dbReference type="ARBA" id="ARBA00023163"/>
    </source>
</evidence>
<dbReference type="PROSITE" id="PS50043">
    <property type="entry name" value="HTH_LUXR_2"/>
    <property type="match status" value="1"/>
</dbReference>